<protein>
    <recommendedName>
        <fullName evidence="7 10">Ribulose-phosphate 3-epimerase</fullName>
        <ecNumber evidence="7 10">5.1.3.1</ecNumber>
    </recommendedName>
</protein>
<name>A0A7I8DRA4_9FIRM</name>
<keyword evidence="10 11" id="KW-0119">Carbohydrate metabolism</keyword>
<keyword evidence="9 10" id="KW-0413">Isomerase</keyword>
<evidence type="ECO:0000313" key="15">
    <source>
        <dbReference type="EMBL" id="BCK00198.1"/>
    </source>
</evidence>
<dbReference type="RefSeq" id="WP_330602227.1">
    <property type="nucleotide sequence ID" value="NZ_AP023368.1"/>
</dbReference>
<evidence type="ECO:0000256" key="11">
    <source>
        <dbReference type="PIRNR" id="PIRNR001461"/>
    </source>
</evidence>
<accession>A0A7I8DRA4</accession>
<evidence type="ECO:0000256" key="9">
    <source>
        <dbReference type="ARBA" id="ARBA00023235"/>
    </source>
</evidence>
<keyword evidence="13" id="KW-0170">Cobalt</keyword>
<sequence>MVIRMYKLAPSILAADFWRLGEYVKAAEEAGADYLHIDVMDGAFVPSISFGAPVMKSLRKESKLIFDVHLMVEEPIRYLEDFKEAGADIITVHTEACKHLHRTVSRIKELGLKAGVSLNPSTPLTELEYIYQDIDMVLIMSVNPGFGGQSFIPLALDKIKSLKEVITQKQLNIDIEVDGGINLVNVAEVLEAGANVIVAGTAVFSGDIKENVAAFKSTFTRVGAQL</sequence>
<dbReference type="PANTHER" id="PTHR11749">
    <property type="entry name" value="RIBULOSE-5-PHOSPHATE-3-EPIMERASE"/>
    <property type="match status" value="1"/>
</dbReference>
<evidence type="ECO:0000256" key="4">
    <source>
        <dbReference type="ARBA" id="ARBA00001947"/>
    </source>
</evidence>
<feature type="binding site" evidence="10 13">
    <location>
        <position position="38"/>
    </location>
    <ligand>
        <name>a divalent metal cation</name>
        <dbReference type="ChEBI" id="CHEBI:60240"/>
    </ligand>
</feature>
<dbReference type="FunFam" id="3.20.20.70:FF:000004">
    <property type="entry name" value="Ribulose-phosphate 3-epimerase"/>
    <property type="match status" value="1"/>
</dbReference>
<dbReference type="NCBIfam" id="TIGR01163">
    <property type="entry name" value="rpe"/>
    <property type="match status" value="1"/>
</dbReference>
<dbReference type="InterPro" id="IPR013785">
    <property type="entry name" value="Aldolase_TIM"/>
</dbReference>
<dbReference type="InterPro" id="IPR000056">
    <property type="entry name" value="Ribul_P_3_epim-like"/>
</dbReference>
<feature type="binding site" evidence="10">
    <location>
        <begin position="178"/>
        <end position="180"/>
    </location>
    <ligand>
        <name>substrate</name>
    </ligand>
</feature>
<dbReference type="AlphaFoldDB" id="A0A7I8DRA4"/>
<keyword evidence="8 10" id="KW-0479">Metal-binding</keyword>
<evidence type="ECO:0000256" key="10">
    <source>
        <dbReference type="HAMAP-Rule" id="MF_02227"/>
    </source>
</evidence>
<comment type="pathway">
    <text evidence="10">Carbohydrate degradation.</text>
</comment>
<dbReference type="Pfam" id="PF00834">
    <property type="entry name" value="Ribul_P_3_epim"/>
    <property type="match status" value="1"/>
</dbReference>
<evidence type="ECO:0000256" key="5">
    <source>
        <dbReference type="ARBA" id="ARBA00001954"/>
    </source>
</evidence>
<organism evidence="15 16">
    <name type="scientific">Anaerocolumna chitinilytica</name>
    <dbReference type="NCBI Taxonomy" id="1727145"/>
    <lineage>
        <taxon>Bacteria</taxon>
        <taxon>Bacillati</taxon>
        <taxon>Bacillota</taxon>
        <taxon>Clostridia</taxon>
        <taxon>Lachnospirales</taxon>
        <taxon>Lachnospiraceae</taxon>
        <taxon>Anaerocolumna</taxon>
    </lineage>
</organism>
<dbReference type="PIRSF" id="PIRSF001461">
    <property type="entry name" value="RPE"/>
    <property type="match status" value="1"/>
</dbReference>
<comment type="cofactor">
    <cofactor evidence="10 13">
        <name>a divalent metal cation</name>
        <dbReference type="ChEBI" id="CHEBI:60240"/>
    </cofactor>
    <text evidence="10 13">Binds 1 divalent metal cation per subunit.</text>
</comment>
<keyword evidence="16" id="KW-1185">Reference proteome</keyword>
<evidence type="ECO:0000256" key="8">
    <source>
        <dbReference type="ARBA" id="ARBA00022723"/>
    </source>
</evidence>
<dbReference type="NCBIfam" id="NF004076">
    <property type="entry name" value="PRK05581.1-4"/>
    <property type="match status" value="1"/>
</dbReference>
<dbReference type="GO" id="GO:0046872">
    <property type="term" value="F:metal ion binding"/>
    <property type="evidence" value="ECO:0007669"/>
    <property type="project" value="UniProtKB-UniRule"/>
</dbReference>
<feature type="active site" description="Proton donor" evidence="10 12">
    <location>
        <position position="178"/>
    </location>
</feature>
<reference evidence="15 16" key="2">
    <citation type="submission" date="2020-08" db="EMBL/GenBank/DDBJ databases">
        <authorList>
            <person name="Ueki A."/>
            <person name="Tonouchi A."/>
        </authorList>
    </citation>
    <scope>NUCLEOTIDE SEQUENCE [LARGE SCALE GENOMIC DNA]</scope>
    <source>
        <strain evidence="15 16">CTTW</strain>
    </source>
</reference>
<dbReference type="EMBL" id="AP023368">
    <property type="protein sequence ID" value="BCK00198.1"/>
    <property type="molecule type" value="Genomic_DNA"/>
</dbReference>
<comment type="cofactor">
    <cofactor evidence="2">
        <name>Mn(2+)</name>
        <dbReference type="ChEBI" id="CHEBI:29035"/>
    </cofactor>
</comment>
<keyword evidence="13" id="KW-0464">Manganese</keyword>
<feature type="binding site" evidence="10 13">
    <location>
        <position position="69"/>
    </location>
    <ligand>
        <name>a divalent metal cation</name>
        <dbReference type="ChEBI" id="CHEBI:60240"/>
    </ligand>
</feature>
<evidence type="ECO:0000256" key="12">
    <source>
        <dbReference type="PIRSR" id="PIRSR001461-1"/>
    </source>
</evidence>
<comment type="cofactor">
    <cofactor evidence="5">
        <name>Fe(2+)</name>
        <dbReference type="ChEBI" id="CHEBI:29033"/>
    </cofactor>
</comment>
<dbReference type="Proteomes" id="UP000515703">
    <property type="component" value="Chromosome"/>
</dbReference>
<evidence type="ECO:0000256" key="14">
    <source>
        <dbReference type="PIRSR" id="PIRSR001461-3"/>
    </source>
</evidence>
<comment type="catalytic activity">
    <reaction evidence="1 10 11">
        <text>D-ribulose 5-phosphate = D-xylulose 5-phosphate</text>
        <dbReference type="Rhea" id="RHEA:13677"/>
        <dbReference type="ChEBI" id="CHEBI:57737"/>
        <dbReference type="ChEBI" id="CHEBI:58121"/>
        <dbReference type="EC" id="5.1.3.1"/>
    </reaction>
</comment>
<feature type="active site" description="Proton acceptor" evidence="10 12">
    <location>
        <position position="38"/>
    </location>
</feature>
<reference evidence="15 16" key="1">
    <citation type="submission" date="2020-08" db="EMBL/GenBank/DDBJ databases">
        <title>Draft genome sequencing of an Anaerocolumna strain isolated from anoxic soil subjected to BSD treatment.</title>
        <authorList>
            <person name="Uek A."/>
            <person name="Tonouchi A."/>
        </authorList>
    </citation>
    <scope>NUCLEOTIDE SEQUENCE [LARGE SCALE GENOMIC DNA]</scope>
    <source>
        <strain evidence="15 16">CTTW</strain>
    </source>
</reference>
<dbReference type="GO" id="GO:0006098">
    <property type="term" value="P:pentose-phosphate shunt"/>
    <property type="evidence" value="ECO:0007669"/>
    <property type="project" value="UniProtKB-UniRule"/>
</dbReference>
<dbReference type="Gene3D" id="3.20.20.70">
    <property type="entry name" value="Aldolase class I"/>
    <property type="match status" value="1"/>
</dbReference>
<keyword evidence="13" id="KW-0862">Zinc</keyword>
<evidence type="ECO:0000256" key="6">
    <source>
        <dbReference type="ARBA" id="ARBA00009541"/>
    </source>
</evidence>
<comment type="function">
    <text evidence="10">Catalyzes the reversible epimerization of D-ribulose 5-phosphate to D-xylulose 5-phosphate.</text>
</comment>
<dbReference type="EC" id="5.1.3.1" evidence="7 10"/>
<evidence type="ECO:0000256" key="2">
    <source>
        <dbReference type="ARBA" id="ARBA00001936"/>
    </source>
</evidence>
<dbReference type="CDD" id="cd00429">
    <property type="entry name" value="RPE"/>
    <property type="match status" value="1"/>
</dbReference>
<evidence type="ECO:0000256" key="3">
    <source>
        <dbReference type="ARBA" id="ARBA00001941"/>
    </source>
</evidence>
<feature type="binding site" evidence="10 13">
    <location>
        <position position="178"/>
    </location>
    <ligand>
        <name>a divalent metal cation</name>
        <dbReference type="ChEBI" id="CHEBI:60240"/>
    </ligand>
</feature>
<comment type="cofactor">
    <cofactor evidence="3">
        <name>Co(2+)</name>
        <dbReference type="ChEBI" id="CHEBI:48828"/>
    </cofactor>
</comment>
<evidence type="ECO:0000256" key="1">
    <source>
        <dbReference type="ARBA" id="ARBA00001782"/>
    </source>
</evidence>
<proteinExistence type="inferred from homology"/>
<evidence type="ECO:0000256" key="7">
    <source>
        <dbReference type="ARBA" id="ARBA00013188"/>
    </source>
</evidence>
<dbReference type="InterPro" id="IPR011060">
    <property type="entry name" value="RibuloseP-bd_barrel"/>
</dbReference>
<dbReference type="GO" id="GO:0005737">
    <property type="term" value="C:cytoplasm"/>
    <property type="evidence" value="ECO:0007669"/>
    <property type="project" value="UniProtKB-ARBA"/>
</dbReference>
<feature type="binding site" evidence="10 14">
    <location>
        <position position="69"/>
    </location>
    <ligand>
        <name>substrate</name>
    </ligand>
</feature>
<dbReference type="GO" id="GO:0004750">
    <property type="term" value="F:D-ribulose-phosphate 3-epimerase activity"/>
    <property type="evidence" value="ECO:0007669"/>
    <property type="project" value="UniProtKB-UniRule"/>
</dbReference>
<comment type="caution">
    <text evidence="10">Lacks conserved residue(s) required for the propagation of feature annotation.</text>
</comment>
<dbReference type="SUPFAM" id="SSF51366">
    <property type="entry name" value="Ribulose-phoshate binding barrel"/>
    <property type="match status" value="1"/>
</dbReference>
<dbReference type="KEGG" id="acht:bsdcttw_32380"/>
<dbReference type="PROSITE" id="PS01086">
    <property type="entry name" value="RIBUL_P_3_EPIMER_2"/>
    <property type="match status" value="1"/>
</dbReference>
<feature type="binding site" evidence="10 14">
    <location>
        <position position="11"/>
    </location>
    <ligand>
        <name>substrate</name>
    </ligand>
</feature>
<feature type="binding site" evidence="14">
    <location>
        <position position="180"/>
    </location>
    <ligand>
        <name>substrate</name>
    </ligand>
</feature>
<dbReference type="HAMAP" id="MF_02227">
    <property type="entry name" value="RPE"/>
    <property type="match status" value="1"/>
</dbReference>
<evidence type="ECO:0000256" key="13">
    <source>
        <dbReference type="PIRSR" id="PIRSR001461-2"/>
    </source>
</evidence>
<dbReference type="GO" id="GO:0019323">
    <property type="term" value="P:pentose catabolic process"/>
    <property type="evidence" value="ECO:0007669"/>
    <property type="project" value="UniProtKB-UniRule"/>
</dbReference>
<comment type="cofactor">
    <cofactor evidence="4">
        <name>Zn(2+)</name>
        <dbReference type="ChEBI" id="CHEBI:29105"/>
    </cofactor>
</comment>
<gene>
    <name evidence="15" type="primary">rpe1</name>
    <name evidence="10" type="synonym">rpe</name>
    <name evidence="15" type="ORF">bsdcttw_32380</name>
</gene>
<feature type="binding site" evidence="10 13">
    <location>
        <position position="36"/>
    </location>
    <ligand>
        <name>a divalent metal cation</name>
        <dbReference type="ChEBI" id="CHEBI:60240"/>
    </ligand>
</feature>
<feature type="binding site" evidence="10 14">
    <location>
        <begin position="145"/>
        <end position="148"/>
    </location>
    <ligand>
        <name>substrate</name>
    </ligand>
</feature>
<evidence type="ECO:0000313" key="16">
    <source>
        <dbReference type="Proteomes" id="UP000515703"/>
    </source>
</evidence>
<feature type="binding site" evidence="14">
    <location>
        <begin position="200"/>
        <end position="201"/>
    </location>
    <ligand>
        <name>substrate</name>
    </ligand>
</feature>
<comment type="similarity">
    <text evidence="6 10 11">Belongs to the ribulose-phosphate 3-epimerase family.</text>
</comment>
<dbReference type="InterPro" id="IPR026019">
    <property type="entry name" value="Ribul_P_3_epim"/>
</dbReference>